<keyword evidence="3" id="KW-0479">Metal-binding</keyword>
<dbReference type="PANTHER" id="PTHR30096:SF0">
    <property type="entry name" value="4,5-DOPA DIOXYGENASE EXTRADIOL-LIKE PROTEIN"/>
    <property type="match status" value="1"/>
</dbReference>
<comment type="similarity">
    <text evidence="2">Belongs to the DODA-type extradiol aromatic ring-opening dioxygenase family.</text>
</comment>
<accession>A0A7L9UAW3</accession>
<organism evidence="7 8">
    <name type="scientific">Massilia litorea</name>
    <dbReference type="NCBI Taxonomy" id="2769491"/>
    <lineage>
        <taxon>Bacteria</taxon>
        <taxon>Pseudomonadati</taxon>
        <taxon>Pseudomonadota</taxon>
        <taxon>Betaproteobacteria</taxon>
        <taxon>Burkholderiales</taxon>
        <taxon>Oxalobacteraceae</taxon>
        <taxon>Telluria group</taxon>
        <taxon>Massilia</taxon>
    </lineage>
</organism>
<evidence type="ECO:0000313" key="7">
    <source>
        <dbReference type="EMBL" id="QOL52017.1"/>
    </source>
</evidence>
<dbReference type="EC" id="1.13.11.29" evidence="7"/>
<dbReference type="PIRSF" id="PIRSF006157">
    <property type="entry name" value="Doxgns_DODA"/>
    <property type="match status" value="1"/>
</dbReference>
<keyword evidence="8" id="KW-1185">Reference proteome</keyword>
<dbReference type="KEGG" id="mlir:LPB04_12845"/>
<keyword evidence="7" id="KW-0223">Dioxygenase</keyword>
<dbReference type="Pfam" id="PF02900">
    <property type="entry name" value="LigB"/>
    <property type="match status" value="1"/>
</dbReference>
<evidence type="ECO:0000256" key="1">
    <source>
        <dbReference type="ARBA" id="ARBA00001947"/>
    </source>
</evidence>
<keyword evidence="5 7" id="KW-0560">Oxidoreductase</keyword>
<dbReference type="GO" id="GO:0008198">
    <property type="term" value="F:ferrous iron binding"/>
    <property type="evidence" value="ECO:0007669"/>
    <property type="project" value="InterPro"/>
</dbReference>
<keyword evidence="4" id="KW-0862">Zinc</keyword>
<dbReference type="InterPro" id="IPR004183">
    <property type="entry name" value="Xdiol_dOase_suB"/>
</dbReference>
<evidence type="ECO:0000256" key="2">
    <source>
        <dbReference type="ARBA" id="ARBA00007581"/>
    </source>
</evidence>
<protein>
    <submittedName>
        <fullName evidence="7">4,5-DOPA dioxygenase extradiol</fullName>
        <ecNumber evidence="7">1.13.11.29</ecNumber>
    </submittedName>
</protein>
<dbReference type="GO" id="GO:0050297">
    <property type="term" value="F:stizolobate synthase activity"/>
    <property type="evidence" value="ECO:0007669"/>
    <property type="project" value="UniProtKB-EC"/>
</dbReference>
<dbReference type="SUPFAM" id="SSF53213">
    <property type="entry name" value="LigB-like"/>
    <property type="match status" value="1"/>
</dbReference>
<dbReference type="InterPro" id="IPR014436">
    <property type="entry name" value="Extradiol_dOase_DODA"/>
</dbReference>
<evidence type="ECO:0000256" key="4">
    <source>
        <dbReference type="ARBA" id="ARBA00022833"/>
    </source>
</evidence>
<evidence type="ECO:0000313" key="8">
    <source>
        <dbReference type="Proteomes" id="UP000593875"/>
    </source>
</evidence>
<evidence type="ECO:0000256" key="3">
    <source>
        <dbReference type="ARBA" id="ARBA00022723"/>
    </source>
</evidence>
<dbReference type="AlphaFoldDB" id="A0A7L9UAW3"/>
<sequence length="283" mass="30532">MPAAFIGHGSPMNTLESNRYTAAWRAFGESLPRPRAILVISAHWFIHGSALTAMARPRVIHDFYGFPQALFDFDYPAPGAPEIAEEIAAAVRPGFVALDRDSWGLDHGTWSVLAHVFPQADIPVLQLSIHAGEHLAYHIELGRRLAPLRDSGILIIGSGNVVHNLRRMDRNMLDAAFDWAEDFDREARDIMTGDPAQLGRLADHPAWRLAVPTPEHFLPLAYIAGLALADRTPARVLVDGGVMGSLTMTSFVLGCDALARGGADAGSPSASIPAGIPPDQTNI</sequence>
<evidence type="ECO:0000259" key="6">
    <source>
        <dbReference type="Pfam" id="PF02900"/>
    </source>
</evidence>
<feature type="domain" description="Extradiol ring-cleavage dioxygenase class III enzyme subunit B" evidence="6">
    <location>
        <begin position="29"/>
        <end position="227"/>
    </location>
</feature>
<dbReference type="Proteomes" id="UP000593875">
    <property type="component" value="Chromosome"/>
</dbReference>
<evidence type="ECO:0000256" key="5">
    <source>
        <dbReference type="ARBA" id="ARBA00023002"/>
    </source>
</evidence>
<dbReference type="EMBL" id="CP062941">
    <property type="protein sequence ID" value="QOL52017.1"/>
    <property type="molecule type" value="Genomic_DNA"/>
</dbReference>
<dbReference type="NCBIfam" id="NF007914">
    <property type="entry name" value="PRK10628.1"/>
    <property type="match status" value="1"/>
</dbReference>
<reference evidence="7 8" key="1">
    <citation type="submission" date="2020-10" db="EMBL/GenBank/DDBJ databases">
        <title>Genome sequencing of Massilia sp. LPB0304.</title>
        <authorList>
            <person name="Kim J."/>
        </authorList>
    </citation>
    <scope>NUCLEOTIDE SEQUENCE [LARGE SCALE GENOMIC DNA]</scope>
    <source>
        <strain evidence="7 8">LPB0304</strain>
    </source>
</reference>
<comment type="cofactor">
    <cofactor evidence="1">
        <name>Zn(2+)</name>
        <dbReference type="ChEBI" id="CHEBI:29105"/>
    </cofactor>
</comment>
<dbReference type="PANTHER" id="PTHR30096">
    <property type="entry name" value="4,5-DOPA DIOXYGENASE EXTRADIOL-LIKE PROTEIN"/>
    <property type="match status" value="1"/>
</dbReference>
<dbReference type="Gene3D" id="3.40.830.10">
    <property type="entry name" value="LigB-like"/>
    <property type="match status" value="1"/>
</dbReference>
<proteinExistence type="inferred from homology"/>
<name>A0A7L9UAW3_9BURK</name>
<dbReference type="GO" id="GO:0008270">
    <property type="term" value="F:zinc ion binding"/>
    <property type="evidence" value="ECO:0007669"/>
    <property type="project" value="InterPro"/>
</dbReference>
<dbReference type="CDD" id="cd07363">
    <property type="entry name" value="45_DOPA_Dioxygenase"/>
    <property type="match status" value="1"/>
</dbReference>
<gene>
    <name evidence="7" type="primary">ygiD</name>
    <name evidence="7" type="ORF">LPB04_12845</name>
</gene>